<keyword evidence="3" id="KW-0813">Transport</keyword>
<comment type="subcellular location">
    <subcellularLocation>
        <location evidence="1">Nucleus</location>
    </subcellularLocation>
</comment>
<dbReference type="Proteomes" id="UP000030755">
    <property type="component" value="Unassembled WGS sequence"/>
</dbReference>
<dbReference type="EMBL" id="ML005602">
    <property type="protein sequence ID" value="RKP17982.1"/>
    <property type="molecule type" value="Genomic_DNA"/>
</dbReference>
<evidence type="ECO:0000313" key="7">
    <source>
        <dbReference type="Proteomes" id="UP000030755"/>
    </source>
</evidence>
<dbReference type="STRING" id="988480.A0A075AXK1"/>
<name>A0A075AXK1_ROZAC</name>
<evidence type="ECO:0000256" key="1">
    <source>
        <dbReference type="ARBA" id="ARBA00004123"/>
    </source>
</evidence>
<keyword evidence="7" id="KW-1185">Reference proteome</keyword>
<dbReference type="PANTHER" id="PTHR31344:SF0">
    <property type="entry name" value="NUCLEAR PORE COMPLEX PROTEIN NUP205"/>
    <property type="match status" value="1"/>
</dbReference>
<dbReference type="SUPFAM" id="SSF48371">
    <property type="entry name" value="ARM repeat"/>
    <property type="match status" value="1"/>
</dbReference>
<reference evidence="8" key="2">
    <citation type="journal article" date="2018" name="Nat. Microbiol.">
        <title>Leveraging single-cell genomics to expand the fungal tree of life.</title>
        <authorList>
            <person name="Ahrendt S.R."/>
            <person name="Quandt C.A."/>
            <person name="Ciobanu D."/>
            <person name="Clum A."/>
            <person name="Salamov A."/>
            <person name="Andreopoulos B."/>
            <person name="Cheng J.F."/>
            <person name="Woyke T."/>
            <person name="Pelin A."/>
            <person name="Henrissat B."/>
            <person name="Reynolds N.K."/>
            <person name="Benny G.L."/>
            <person name="Smith M.E."/>
            <person name="James T.Y."/>
            <person name="Grigoriev I.V."/>
        </authorList>
    </citation>
    <scope>NUCLEOTIDE SEQUENCE [LARGE SCALE GENOMIC DNA]</scope>
    <source>
        <strain evidence="8">CSF55</strain>
    </source>
</reference>
<dbReference type="Pfam" id="PF11894">
    <property type="entry name" value="Nup192"/>
    <property type="match status" value="1"/>
</dbReference>
<proteinExistence type="inferred from homology"/>
<keyword evidence="4" id="KW-0539">Nucleus</keyword>
<dbReference type="OrthoDB" id="2019644at2759"/>
<evidence type="ECO:0000256" key="4">
    <source>
        <dbReference type="ARBA" id="ARBA00023242"/>
    </source>
</evidence>
<sequence length="1496" mass="172140">MVNLEQLSRPFQYLSTLLRRLYPQREIDSSDLHTLSTLLHHLEPKFRQVLKNASRSAKDRKSVESEGSVISLPSGFSISATKEFRQLALLISDYLELNELSCCELLNAVLQIPRGGGNVVEGVMNMYHGERMSMLLCMYDVCVGSTDGNVNAGLRYVLDGFMGRVLAKSEDGSGIVEMILGMYRVLGEKAKRMESVSKESRFGVFGENVHARHVMSLEEERTMLMYVLFQISYQRQFDEKEIESLVDWLSVNESVIGVYCLMASLDFTPSEEKANSGLFGVEFLKRIGEKIGKMNKIAQLQWALYVQVARDVKGTEIDQLIGMNEEKLASMFNSCIEGDVFVWILNSFNNAQIESALVHDYIKSMLEEFVVGLIENFSRAIKKLKTMQEEDEAVKKNENRYFELFLELIAKVFQRPESGLVFWNKDGKLYQFIKMAGDTRSVNILPMYLQVIGSLAIGERCAMAVHEFFGSSANFTPLNPVLSWNHMLYTLNNCNQFLRNNLNQDLSPQDIPVLESFLIVLKNVCSYSVAARITIFENMQWKVVYLLFNLLGTRVPCSVKAMIVEAICSFSGTPEIAIQIWTYLEMAQLLPVGDSMNSIAIDFEIEMRNETYPFMKSFIKLLTMLIKQVIPEGLGAGSRIPGIVPFVEFVVMNIFLKVNYLGFRQEKEKNEIIGNCLEMFYWIMKRDKGNASEYLIGKLKSNDMIVKMVVNPLVENDDEECTLKAMNLVEIVLERYKMYEIMFLKPESVVGVVRMIKPEMSVEICRIAVKIIAWLSEASVVEQRVHRIVQVIENESVEGFIETLKMGGEVSFMIIELFLKMIEKYPNVMNIVHWAMGIKKKSEFEMMNRYFKYENCLLLNYMIEELLNQGDVRMKEKIQHFLVELTMLPNNTIILQNLFDAFIEELQGWKFDKSLDGIFLSGWFLKQIGLMIHFGSITEQLIKVKHLMELLYEGIENSLIMEFMSLFEQEENLIEENNEYEGFKMMNDRGCLIYDIKSIHENLVENNVNGSEVSIILNQVLIYNQMIEKQKGNLLLLNNFCLLVNIISLHGLNRGEINDCLMFLVKNRKNSYFDISIEGVSAIVNNIVKEQTDSIDVDGRGGRDSIDYTQPTFTNVSLGYSSTCTSTFVWLLNGLNTSRKKIILYSTLNQLMELKLDYNKIMNELINNFDKIISDCLESIPVVKCLCLNFLIKIMEKFPNELIDKIFNLMSIRNYFSLLIKNSQNEKNIQVFEIKLNFFLSLSNYLIGSEKLIEFGILNLFEISKNYNLEISYFEIILMISISTKKIHSNLLKLILENKNYLIEIKSLNNLKLIKIISNILIVLRNSNLIEVPKSFDEIILNNLSFCLTEKNILPINQEEIESSLLIRPHITGMPSRNEFENDLLKTKLEIVFNSLFYLNISPFSFNPSFDSNDFNSNNFNLKLLLDSISFLYHWEISFKQDLSFIDSKLNNPQSISIEDSKLLIQSNDFNINKSISILFTLKQNTISTIDNIACK</sequence>
<dbReference type="Proteomes" id="UP000281549">
    <property type="component" value="Unassembled WGS sequence"/>
</dbReference>
<comment type="similarity">
    <text evidence="2">Belongs to the NUP186/NUP192/NUP205 family.</text>
</comment>
<dbReference type="EMBL" id="KE561068">
    <property type="protein sequence ID" value="EPZ33269.1"/>
    <property type="molecule type" value="Genomic_DNA"/>
</dbReference>
<dbReference type="PANTHER" id="PTHR31344">
    <property type="entry name" value="NUCLEAR PORE COMPLEX PROTEIN NUP205"/>
    <property type="match status" value="1"/>
</dbReference>
<protein>
    <submittedName>
        <fullName evidence="5">Nucleoporin Nup186/Nup192/Nup205 domain-containing protein</fullName>
    </submittedName>
</protein>
<dbReference type="InterPro" id="IPR021827">
    <property type="entry name" value="Nup186/Nup192/Nup205"/>
</dbReference>
<organism evidence="5 7">
    <name type="scientific">Rozella allomycis (strain CSF55)</name>
    <dbReference type="NCBI Taxonomy" id="988480"/>
    <lineage>
        <taxon>Eukaryota</taxon>
        <taxon>Fungi</taxon>
        <taxon>Fungi incertae sedis</taxon>
        <taxon>Cryptomycota</taxon>
        <taxon>Cryptomycota incertae sedis</taxon>
        <taxon>Rozella</taxon>
    </lineage>
</organism>
<evidence type="ECO:0000313" key="5">
    <source>
        <dbReference type="EMBL" id="EPZ33269.1"/>
    </source>
</evidence>
<evidence type="ECO:0000313" key="8">
    <source>
        <dbReference type="Proteomes" id="UP000281549"/>
    </source>
</evidence>
<accession>A0A075AXK1</accession>
<reference evidence="6" key="3">
    <citation type="submission" date="2018-08" db="EMBL/GenBank/DDBJ databases">
        <title>Leveraging single-cell genomics to expand the Fungal Tree of Life.</title>
        <authorList>
            <consortium name="DOE Joint Genome Institute"/>
            <person name="Ahrendt S.R."/>
            <person name="Quandt C.A."/>
            <person name="Ciobanu D."/>
            <person name="Clum A."/>
            <person name="Salamov A."/>
            <person name="Andreopoulos B."/>
            <person name="Cheng J.-F."/>
            <person name="Woyke T."/>
            <person name="Pelin A."/>
            <person name="Henrissat B."/>
            <person name="Reynolds N."/>
            <person name="Benny G.L."/>
            <person name="Smith M.E."/>
            <person name="James T.Y."/>
            <person name="Grigoriev I.V."/>
        </authorList>
    </citation>
    <scope>NUCLEOTIDE SEQUENCE</scope>
    <source>
        <strain evidence="6">CSF55</strain>
    </source>
</reference>
<evidence type="ECO:0000256" key="2">
    <source>
        <dbReference type="ARBA" id="ARBA00005892"/>
    </source>
</evidence>
<dbReference type="GO" id="GO:0017056">
    <property type="term" value="F:structural constituent of nuclear pore"/>
    <property type="evidence" value="ECO:0007669"/>
    <property type="project" value="TreeGrafter"/>
</dbReference>
<dbReference type="GO" id="GO:0044611">
    <property type="term" value="C:nuclear pore inner ring"/>
    <property type="evidence" value="ECO:0007669"/>
    <property type="project" value="TreeGrafter"/>
</dbReference>
<evidence type="ECO:0000256" key="3">
    <source>
        <dbReference type="ARBA" id="ARBA00022448"/>
    </source>
</evidence>
<dbReference type="HOGENOM" id="CLU_248900_0_0_1"/>
<gene>
    <name evidence="5" type="ORF">O9G_001620</name>
    <name evidence="6" type="ORF">ROZALSC1DRAFT_30269</name>
</gene>
<evidence type="ECO:0000313" key="6">
    <source>
        <dbReference type="EMBL" id="RKP17982.1"/>
    </source>
</evidence>
<dbReference type="InterPro" id="IPR016024">
    <property type="entry name" value="ARM-type_fold"/>
</dbReference>
<dbReference type="GO" id="GO:0006999">
    <property type="term" value="P:nuclear pore organization"/>
    <property type="evidence" value="ECO:0007669"/>
    <property type="project" value="TreeGrafter"/>
</dbReference>
<reference evidence="5 7" key="1">
    <citation type="journal article" date="2013" name="Curr. Biol.">
        <title>Shared signatures of parasitism and phylogenomics unite Cryptomycota and microsporidia.</title>
        <authorList>
            <person name="James T.Y."/>
            <person name="Pelin A."/>
            <person name="Bonen L."/>
            <person name="Ahrendt S."/>
            <person name="Sain D."/>
            <person name="Corradi N."/>
            <person name="Stajich J.E."/>
        </authorList>
    </citation>
    <scope>NUCLEOTIDE SEQUENCE [LARGE SCALE GENOMIC DNA]</scope>
    <source>
        <strain evidence="5 7">CSF55</strain>
        <strain evidence="5 7">CSF55</strain>
    </source>
</reference>